<feature type="region of interest" description="Disordered" evidence="6">
    <location>
        <begin position="1023"/>
        <end position="1084"/>
    </location>
</feature>
<sequence length="1202" mass="122518">MQPHTTVTAALNDIGFGKAQALLLFYCGLAWLADALETMLLSFLGPAIHCAWGVGPASESLLSSVVFVGMLAGVYVLGLVSDQYGRRRGFLASALLLGAAAMASAAAPSFGWLLALRGVVGFALGGAPIAVTLFAEFCTTDGRGRWLLVLQAAWTIGTVLEVMLAWAVLPKLGWRWLLALSALPLGLLLLLYPYLPESPHWLYAQKRYAEAEAVLHRVAAINGRKPLLLMLGPSEGTPFSAAETVLHAGSGSDGRVRSRSPANAVLGTAALTGVHDGHALVPSVAARWRRDLLRTCTAAFATIFGPELRRTTLLLYGIWSVNALTYYGLVLLTTSLQTASKEEACTPNGAPNLSARDYMTILIATLAEAPGLLAAALLIDSKGRKCALQAGLCVCSAALGCLLLDPPSAGQLALLFVARGCIEASYSVLYVYSPEVYPTPVRSVGLALCNGFSRLGGFMAPFATVFLVESEAQQVPSGRPSGAGKPSKMQGKMWFAANEGEEEDLFAEFDLGELEGGAAAPTDPEQAGDADSSKAVGLSSPAATTAAKAVRPPLHPGQPVAVQQQQQADPGMGQHTCPATEPATLKEQQQGEGQVQEAAMDPRAAAPIAVADGDENMPPAPGTQSAQHMPAPCARVAEAAAAAPLETQPPPSSRQPSTGGTLSADATGKAAAAAVGVGPGKGSAVPPPVAPATLLKAPAAATTGTDASAGAFQHPSADCQAVRQGLPHSPAPALKHAPASKPSKPAVLAHPVAAARPTPGATPGRTAAGVLTLTPLVSFGGVGSTGSGAATGAATPSPTFRLQGIQARLPGAGMKAPSRLNPQAPGATFALSQHRQQPSQQSTPLRLPPAAASPYQGLPGFALPKHMQAAAPRAKALTPAPVTPAGFPAAAVAAAASEQRPQHAAQTQQAAVLADEVLSFSFDAAVANVLGGHQERVQESLALAEPMAEEVQQGVLALEQLGLQSEALRRQLASLGVDLTIYRSSLAFMDSPVQAQSFSAATRKADALWSELSTYQPPSIQHLLPAQTPEMPPGGSEGDCCMADSPVQVGSGGKAGAREEDGQAPGGEDVPASECEAMDSQDSPVQPRALEAAFNWNDTNASGALGGEESSSLGSQPGAASHDGALGAALSLEEEQEGAQGLLPATEAVPVAPTAAVPPTHEEEEEGGAQGMEVDGWGAGGGELCVSLVLTAAADSVSLSIG</sequence>
<dbReference type="OrthoDB" id="512346at2759"/>
<feature type="transmembrane region" description="Helical" evidence="7">
    <location>
        <begin position="386"/>
        <end position="406"/>
    </location>
</feature>
<comment type="subcellular location">
    <subcellularLocation>
        <location evidence="1">Membrane</location>
        <topology evidence="1">Multi-pass membrane protein</topology>
    </subcellularLocation>
</comment>
<feature type="transmembrane region" description="Helical" evidence="7">
    <location>
        <begin position="21"/>
        <end position="48"/>
    </location>
</feature>
<evidence type="ECO:0000256" key="4">
    <source>
        <dbReference type="ARBA" id="ARBA00022989"/>
    </source>
</evidence>
<keyword evidence="2" id="KW-0813">Transport</keyword>
<dbReference type="PROSITE" id="PS00216">
    <property type="entry name" value="SUGAR_TRANSPORT_1"/>
    <property type="match status" value="1"/>
</dbReference>
<dbReference type="Pfam" id="PF00083">
    <property type="entry name" value="Sugar_tr"/>
    <property type="match status" value="1"/>
</dbReference>
<dbReference type="PROSITE" id="PS50850">
    <property type="entry name" value="MFS"/>
    <property type="match status" value="1"/>
</dbReference>
<dbReference type="InterPro" id="IPR036259">
    <property type="entry name" value="MFS_trans_sf"/>
</dbReference>
<keyword evidence="5 7" id="KW-0472">Membrane</keyword>
<evidence type="ECO:0000256" key="2">
    <source>
        <dbReference type="ARBA" id="ARBA00022448"/>
    </source>
</evidence>
<feature type="compositionally biased region" description="Low complexity" evidence="6">
    <location>
        <begin position="630"/>
        <end position="646"/>
    </location>
</feature>
<dbReference type="Proteomes" id="UP001055712">
    <property type="component" value="Unassembled WGS sequence"/>
</dbReference>
<feature type="domain" description="Major facilitator superfamily (MFS) profile" evidence="8">
    <location>
        <begin position="23"/>
        <end position="515"/>
    </location>
</feature>
<evidence type="ECO:0000256" key="5">
    <source>
        <dbReference type="ARBA" id="ARBA00023136"/>
    </source>
</evidence>
<feature type="region of interest" description="Disordered" evidence="6">
    <location>
        <begin position="1156"/>
        <end position="1177"/>
    </location>
</feature>
<dbReference type="PANTHER" id="PTHR23511">
    <property type="entry name" value="SYNAPTIC VESICLE GLYCOPROTEIN 2"/>
    <property type="match status" value="1"/>
</dbReference>
<feature type="transmembrane region" description="Helical" evidence="7">
    <location>
        <begin position="174"/>
        <end position="195"/>
    </location>
</feature>
<dbReference type="EMBL" id="SIDB01000001">
    <property type="protein sequence ID" value="KAI3438543.1"/>
    <property type="molecule type" value="Genomic_DNA"/>
</dbReference>
<feature type="transmembrane region" description="Helical" evidence="7">
    <location>
        <begin position="114"/>
        <end position="134"/>
    </location>
</feature>
<feature type="region of interest" description="Disordered" evidence="6">
    <location>
        <begin position="1099"/>
        <end position="1122"/>
    </location>
</feature>
<evidence type="ECO:0000259" key="8">
    <source>
        <dbReference type="PROSITE" id="PS50850"/>
    </source>
</evidence>
<dbReference type="InterPro" id="IPR020846">
    <property type="entry name" value="MFS_dom"/>
</dbReference>
<reference evidence="9" key="2">
    <citation type="submission" date="2020-11" db="EMBL/GenBank/DDBJ databases">
        <authorList>
            <person name="Cecchin M."/>
            <person name="Marcolungo L."/>
            <person name="Rossato M."/>
            <person name="Girolomoni L."/>
            <person name="Cosentino E."/>
            <person name="Cuine S."/>
            <person name="Li-Beisson Y."/>
            <person name="Delledonne M."/>
            <person name="Ballottari M."/>
        </authorList>
    </citation>
    <scope>NUCLEOTIDE SEQUENCE</scope>
    <source>
        <strain evidence="9">211/11P</strain>
        <tissue evidence="9">Whole cell</tissue>
    </source>
</reference>
<dbReference type="Gene3D" id="1.20.1250.20">
    <property type="entry name" value="MFS general substrate transporter like domains"/>
    <property type="match status" value="1"/>
</dbReference>
<protein>
    <recommendedName>
        <fullName evidence="8">Major facilitator superfamily (MFS) profile domain-containing protein</fullName>
    </recommendedName>
</protein>
<feature type="transmembrane region" description="Helical" evidence="7">
    <location>
        <begin position="60"/>
        <end position="78"/>
    </location>
</feature>
<organism evidence="9 10">
    <name type="scientific">Chlorella vulgaris</name>
    <name type="common">Green alga</name>
    <dbReference type="NCBI Taxonomy" id="3077"/>
    <lineage>
        <taxon>Eukaryota</taxon>
        <taxon>Viridiplantae</taxon>
        <taxon>Chlorophyta</taxon>
        <taxon>core chlorophytes</taxon>
        <taxon>Trebouxiophyceae</taxon>
        <taxon>Chlorellales</taxon>
        <taxon>Chlorellaceae</taxon>
        <taxon>Chlorella clade</taxon>
        <taxon>Chlorella</taxon>
    </lineage>
</organism>
<feature type="region of interest" description="Disordered" evidence="6">
    <location>
        <begin position="515"/>
        <end position="579"/>
    </location>
</feature>
<feature type="region of interest" description="Disordered" evidence="6">
    <location>
        <begin position="706"/>
        <end position="744"/>
    </location>
</feature>
<feature type="transmembrane region" description="Helical" evidence="7">
    <location>
        <begin position="313"/>
        <end position="332"/>
    </location>
</feature>
<evidence type="ECO:0000256" key="1">
    <source>
        <dbReference type="ARBA" id="ARBA00004141"/>
    </source>
</evidence>
<feature type="region of interest" description="Disordered" evidence="6">
    <location>
        <begin position="814"/>
        <end position="859"/>
    </location>
</feature>
<dbReference type="SUPFAM" id="SSF103473">
    <property type="entry name" value="MFS general substrate transporter"/>
    <property type="match status" value="1"/>
</dbReference>
<feature type="region of interest" description="Disordered" evidence="6">
    <location>
        <begin position="611"/>
        <end position="666"/>
    </location>
</feature>
<evidence type="ECO:0000256" key="6">
    <source>
        <dbReference type="SAM" id="MobiDB-lite"/>
    </source>
</evidence>
<evidence type="ECO:0000256" key="3">
    <source>
        <dbReference type="ARBA" id="ARBA00022692"/>
    </source>
</evidence>
<evidence type="ECO:0000256" key="7">
    <source>
        <dbReference type="SAM" id="Phobius"/>
    </source>
</evidence>
<feature type="compositionally biased region" description="Low complexity" evidence="6">
    <location>
        <begin position="557"/>
        <end position="574"/>
    </location>
</feature>
<dbReference type="GO" id="GO:0016020">
    <property type="term" value="C:membrane"/>
    <property type="evidence" value="ECO:0007669"/>
    <property type="project" value="UniProtKB-SubCell"/>
</dbReference>
<feature type="compositionally biased region" description="Low complexity" evidence="6">
    <location>
        <begin position="654"/>
        <end position="666"/>
    </location>
</feature>
<feature type="transmembrane region" description="Helical" evidence="7">
    <location>
        <begin position="358"/>
        <end position="379"/>
    </location>
</feature>
<accession>A0A9D4TZE2</accession>
<feature type="transmembrane region" description="Helical" evidence="7">
    <location>
        <begin position="146"/>
        <end position="168"/>
    </location>
</feature>
<gene>
    <name evidence="9" type="ORF">D9Q98_000971</name>
</gene>
<feature type="compositionally biased region" description="Polar residues" evidence="6">
    <location>
        <begin position="830"/>
        <end position="844"/>
    </location>
</feature>
<dbReference type="InterPro" id="IPR005828">
    <property type="entry name" value="MFS_sugar_transport-like"/>
</dbReference>
<keyword evidence="4 7" id="KW-1133">Transmembrane helix</keyword>
<keyword evidence="3 7" id="KW-0812">Transmembrane</keyword>
<dbReference type="PANTHER" id="PTHR23511:SF5">
    <property type="entry name" value="MAJOR FACILITATOR-TYPE TRANSPORTER HXNZ-RELATED"/>
    <property type="match status" value="1"/>
</dbReference>
<dbReference type="GO" id="GO:0022857">
    <property type="term" value="F:transmembrane transporter activity"/>
    <property type="evidence" value="ECO:0007669"/>
    <property type="project" value="InterPro"/>
</dbReference>
<feature type="compositionally biased region" description="Low complexity" evidence="6">
    <location>
        <begin position="1101"/>
        <end position="1115"/>
    </location>
</feature>
<dbReference type="AlphaFoldDB" id="A0A9D4TZE2"/>
<reference evidence="9" key="1">
    <citation type="journal article" date="2019" name="Plant J.">
        <title>Chlorella vulgaris genome assembly and annotation reveals the molecular basis for metabolic acclimation to high light conditions.</title>
        <authorList>
            <person name="Cecchin M."/>
            <person name="Marcolungo L."/>
            <person name="Rossato M."/>
            <person name="Girolomoni L."/>
            <person name="Cosentino E."/>
            <person name="Cuine S."/>
            <person name="Li-Beisson Y."/>
            <person name="Delledonne M."/>
            <person name="Ballottari M."/>
        </authorList>
    </citation>
    <scope>NUCLEOTIDE SEQUENCE</scope>
    <source>
        <strain evidence="9">211/11P</strain>
    </source>
</reference>
<proteinExistence type="predicted"/>
<keyword evidence="10" id="KW-1185">Reference proteome</keyword>
<name>A0A9D4TZE2_CHLVU</name>
<evidence type="ECO:0000313" key="9">
    <source>
        <dbReference type="EMBL" id="KAI3438543.1"/>
    </source>
</evidence>
<evidence type="ECO:0000313" key="10">
    <source>
        <dbReference type="Proteomes" id="UP001055712"/>
    </source>
</evidence>
<dbReference type="InterPro" id="IPR005829">
    <property type="entry name" value="Sugar_transporter_CS"/>
</dbReference>
<comment type="caution">
    <text evidence="9">The sequence shown here is derived from an EMBL/GenBank/DDBJ whole genome shotgun (WGS) entry which is preliminary data.</text>
</comment>
<feature type="transmembrane region" description="Helical" evidence="7">
    <location>
        <begin position="90"/>
        <end position="108"/>
    </location>
</feature>